<sequence length="71" mass="7815">MSPYIGNLVSNEFIVKSIVDIEGVDATVRARLISNELAIVTTINCALVFANCKYPNDYTMPGVKVFKKGYV</sequence>
<organism evidence="1">
    <name type="scientific">marine metagenome</name>
    <dbReference type="NCBI Taxonomy" id="408172"/>
    <lineage>
        <taxon>unclassified sequences</taxon>
        <taxon>metagenomes</taxon>
        <taxon>ecological metagenomes</taxon>
    </lineage>
</organism>
<evidence type="ECO:0000313" key="1">
    <source>
        <dbReference type="EMBL" id="SVD62740.1"/>
    </source>
</evidence>
<accession>A0A382WVY6</accession>
<reference evidence="1" key="1">
    <citation type="submission" date="2018-05" db="EMBL/GenBank/DDBJ databases">
        <authorList>
            <person name="Lanie J.A."/>
            <person name="Ng W.-L."/>
            <person name="Kazmierczak K.M."/>
            <person name="Andrzejewski T.M."/>
            <person name="Davidsen T.M."/>
            <person name="Wayne K.J."/>
            <person name="Tettelin H."/>
            <person name="Glass J.I."/>
            <person name="Rusch D."/>
            <person name="Podicherti R."/>
            <person name="Tsui H.-C.T."/>
            <person name="Winkler M.E."/>
        </authorList>
    </citation>
    <scope>NUCLEOTIDE SEQUENCE</scope>
</reference>
<gene>
    <name evidence="1" type="ORF">METZ01_LOCUS415594</name>
</gene>
<dbReference type="AlphaFoldDB" id="A0A382WVY6"/>
<protein>
    <submittedName>
        <fullName evidence="1">Uncharacterized protein</fullName>
    </submittedName>
</protein>
<name>A0A382WVY6_9ZZZZ</name>
<dbReference type="EMBL" id="UINC01162790">
    <property type="protein sequence ID" value="SVD62740.1"/>
    <property type="molecule type" value="Genomic_DNA"/>
</dbReference>
<proteinExistence type="predicted"/>